<evidence type="ECO:0000313" key="2">
    <source>
        <dbReference type="Proteomes" id="UP000018861"/>
    </source>
</evidence>
<dbReference type="InterPro" id="IPR008928">
    <property type="entry name" value="6-hairpin_glycosidase_sf"/>
</dbReference>
<dbReference type="Gene3D" id="1.50.10.10">
    <property type="match status" value="1"/>
</dbReference>
<dbReference type="AlphaFoldDB" id="W4PAP6"/>
<dbReference type="InterPro" id="IPR008313">
    <property type="entry name" value="GH125"/>
</dbReference>
<dbReference type="InterPro" id="IPR012341">
    <property type="entry name" value="6hp_glycosidase-like_sf"/>
</dbReference>
<evidence type="ECO:0008006" key="3">
    <source>
        <dbReference type="Google" id="ProtNLM"/>
    </source>
</evidence>
<dbReference type="SUPFAM" id="SSF48208">
    <property type="entry name" value="Six-hairpin glycosidases"/>
    <property type="match status" value="1"/>
</dbReference>
<protein>
    <recommendedName>
        <fullName evidence="3">Metal-independent alpha-mannosidase</fullName>
    </recommendedName>
</protein>
<evidence type="ECO:0000313" key="1">
    <source>
        <dbReference type="EMBL" id="GAE16810.1"/>
    </source>
</evidence>
<accession>W4PAP6</accession>
<reference evidence="1 2" key="1">
    <citation type="journal article" date="2014" name="Genome Announc.">
        <title>Draft Genome Sequences of Three Strains of Bacteroides pyogenes Isolated from a Cat and Swine.</title>
        <authorList>
            <person name="Sakamoto M."/>
            <person name="Oshima K."/>
            <person name="Suda W."/>
            <person name="Kitamura K."/>
            <person name="Iida T."/>
            <person name="Hattori M."/>
            <person name="Ohkuma M."/>
        </authorList>
    </citation>
    <scope>NUCLEOTIDE SEQUENCE [LARGE SCALE GENOMIC DNA]</scope>
    <source>
        <strain evidence="1 2">JCM 6292</strain>
    </source>
</reference>
<sequence length="155" mass="17619">MCGRIYAFEVDGFGNALCMDDANVPSLLATPYLGYCSFNDVVYRNTRKMIWSDDNPYFFKGKAGEGVGGPHVGLKYIWPMSIIMKAFTTDEPEEVRACLRQLRDTDGDTGFMHESFHEDDAAIFTRPWFAWANTLFGELILHTVRKYPSLLSQPL</sequence>
<dbReference type="PANTHER" id="PTHR31047">
    <property type="entry name" value="MEIOTICALLY UP-REGULATED GENE 157 PROTEIN"/>
    <property type="match status" value="1"/>
</dbReference>
<organism evidence="1 2">
    <name type="scientific">Bacteroides pyogenes JCM 6292</name>
    <dbReference type="NCBI Taxonomy" id="1235809"/>
    <lineage>
        <taxon>Bacteria</taxon>
        <taxon>Pseudomonadati</taxon>
        <taxon>Bacteroidota</taxon>
        <taxon>Bacteroidia</taxon>
        <taxon>Bacteroidales</taxon>
        <taxon>Bacteroidaceae</taxon>
        <taxon>Bacteroides</taxon>
    </lineage>
</organism>
<gene>
    <name evidence="1" type="ORF">JCM6292_3305</name>
</gene>
<name>W4PAP6_9BACE</name>
<dbReference type="PANTHER" id="PTHR31047:SF0">
    <property type="entry name" value="MEIOTICALLY UP-REGULATED GENE 157 PROTEIN"/>
    <property type="match status" value="1"/>
</dbReference>
<proteinExistence type="predicted"/>
<dbReference type="GO" id="GO:0005975">
    <property type="term" value="P:carbohydrate metabolic process"/>
    <property type="evidence" value="ECO:0007669"/>
    <property type="project" value="InterPro"/>
</dbReference>
<dbReference type="Proteomes" id="UP000018861">
    <property type="component" value="Unassembled WGS sequence"/>
</dbReference>
<comment type="caution">
    <text evidence="1">The sequence shown here is derived from an EMBL/GenBank/DDBJ whole genome shotgun (WGS) entry which is preliminary data.</text>
</comment>
<dbReference type="Pfam" id="PF06824">
    <property type="entry name" value="Glyco_hydro_125"/>
    <property type="match status" value="1"/>
</dbReference>
<dbReference type="EMBL" id="BAIQ01000044">
    <property type="protein sequence ID" value="GAE16810.1"/>
    <property type="molecule type" value="Genomic_DNA"/>
</dbReference>
<dbReference type="SMART" id="SM01149">
    <property type="entry name" value="DUF1237"/>
    <property type="match status" value="1"/>
</dbReference>